<feature type="transmembrane region" description="Helical" evidence="2">
    <location>
        <begin position="78"/>
        <end position="101"/>
    </location>
</feature>
<dbReference type="EMBL" id="DF977465">
    <property type="protein sequence ID" value="GAP86642.1"/>
    <property type="molecule type" value="Genomic_DNA"/>
</dbReference>
<keyword evidence="2" id="KW-0812">Transmembrane</keyword>
<dbReference type="OrthoDB" id="4776931at2759"/>
<name>A0A1W2TF17_ROSNE</name>
<keyword evidence="4" id="KW-1185">Reference proteome</keyword>
<evidence type="ECO:0000313" key="3">
    <source>
        <dbReference type="EMBL" id="GAP86642.1"/>
    </source>
</evidence>
<evidence type="ECO:0000256" key="2">
    <source>
        <dbReference type="SAM" id="Phobius"/>
    </source>
</evidence>
<proteinExistence type="predicted"/>
<dbReference type="AlphaFoldDB" id="A0A1W2TF17"/>
<accession>A0A1W2TF17</accession>
<organism evidence="3">
    <name type="scientific">Rosellinia necatrix</name>
    <name type="common">White root-rot fungus</name>
    <dbReference type="NCBI Taxonomy" id="77044"/>
    <lineage>
        <taxon>Eukaryota</taxon>
        <taxon>Fungi</taxon>
        <taxon>Dikarya</taxon>
        <taxon>Ascomycota</taxon>
        <taxon>Pezizomycotina</taxon>
        <taxon>Sordariomycetes</taxon>
        <taxon>Xylariomycetidae</taxon>
        <taxon>Xylariales</taxon>
        <taxon>Xylariaceae</taxon>
        <taxon>Rosellinia</taxon>
    </lineage>
</organism>
<dbReference type="Proteomes" id="UP000054516">
    <property type="component" value="Unassembled WGS sequence"/>
</dbReference>
<keyword evidence="2" id="KW-1133">Transmembrane helix</keyword>
<feature type="region of interest" description="Disordered" evidence="1">
    <location>
        <begin position="44"/>
        <end position="70"/>
    </location>
</feature>
<keyword evidence="2" id="KW-0472">Membrane</keyword>
<evidence type="ECO:0000256" key="1">
    <source>
        <dbReference type="SAM" id="MobiDB-lite"/>
    </source>
</evidence>
<sequence>MATPAGPPVSFGAVPTRDAVPRLPRQVITQTITYTDRTTTALITLGPGDPSSAPSILPADGDGGSSPQSAEVLSSSDVGIIVGSILGAVILGLMIWACCVARRRKLEAEERYARHYYNNGGGGDDGDEVVAYETLQRPLATYYPRFPMSIPPPAVPTYQAVPPRRSYTSNPSGRGALFYESYGRR</sequence>
<protein>
    <submittedName>
        <fullName evidence="3">Uncharacterized protein</fullName>
    </submittedName>
</protein>
<reference evidence="3" key="1">
    <citation type="submission" date="2016-03" db="EMBL/GenBank/DDBJ databases">
        <title>Draft genome sequence of Rosellinia necatrix.</title>
        <authorList>
            <person name="Kanematsu S."/>
        </authorList>
    </citation>
    <scope>NUCLEOTIDE SEQUENCE [LARGE SCALE GENOMIC DNA]</scope>
    <source>
        <strain evidence="3">W97</strain>
    </source>
</reference>
<evidence type="ECO:0000313" key="4">
    <source>
        <dbReference type="Proteomes" id="UP000054516"/>
    </source>
</evidence>
<gene>
    <name evidence="3" type="ORF">SAMD00023353_2000930</name>
</gene>